<dbReference type="EC" id="2.1.1.198" evidence="6"/>
<evidence type="ECO:0000256" key="3">
    <source>
        <dbReference type="ARBA" id="ARBA00022603"/>
    </source>
</evidence>
<dbReference type="InterPro" id="IPR014776">
    <property type="entry name" value="4pyrrole_Mease_sub2"/>
</dbReference>
<dbReference type="RefSeq" id="WP_119591532.1">
    <property type="nucleotide sequence ID" value="NZ_QXFM01000015.1"/>
</dbReference>
<keyword evidence="10" id="KW-1185">Reference proteome</keyword>
<comment type="caution">
    <text evidence="9">The sequence shown here is derived from an EMBL/GenBank/DDBJ whole genome shotgun (WGS) entry which is preliminary data.</text>
</comment>
<evidence type="ECO:0000256" key="4">
    <source>
        <dbReference type="ARBA" id="ARBA00022679"/>
    </source>
</evidence>
<dbReference type="PROSITE" id="PS01296">
    <property type="entry name" value="RSMI"/>
    <property type="match status" value="1"/>
</dbReference>
<evidence type="ECO:0000313" key="10">
    <source>
        <dbReference type="Proteomes" id="UP000265366"/>
    </source>
</evidence>
<feature type="domain" description="RsmI HTH" evidence="8">
    <location>
        <begin position="245"/>
        <end position="290"/>
    </location>
</feature>
<evidence type="ECO:0000259" key="8">
    <source>
        <dbReference type="Pfam" id="PF23016"/>
    </source>
</evidence>
<dbReference type="InterPro" id="IPR000878">
    <property type="entry name" value="4pyrrol_Mease"/>
</dbReference>
<keyword evidence="4 6" id="KW-0808">Transferase</keyword>
<dbReference type="InterPro" id="IPR008189">
    <property type="entry name" value="rRNA_ssu_MeTfrase_I"/>
</dbReference>
<dbReference type="HAMAP" id="MF_01877">
    <property type="entry name" value="16SrRNA_methyltr_I"/>
    <property type="match status" value="1"/>
</dbReference>
<dbReference type="InterPro" id="IPR053910">
    <property type="entry name" value="RsmI_HTH"/>
</dbReference>
<keyword evidence="2 6" id="KW-0698">rRNA processing</keyword>
<dbReference type="PANTHER" id="PTHR46111:SF1">
    <property type="entry name" value="RIBOSOMAL RNA SMALL SUBUNIT METHYLTRANSFERASE I"/>
    <property type="match status" value="1"/>
</dbReference>
<dbReference type="FunFam" id="3.30.950.10:FF:000002">
    <property type="entry name" value="Ribosomal RNA small subunit methyltransferase I"/>
    <property type="match status" value="1"/>
</dbReference>
<evidence type="ECO:0000256" key="2">
    <source>
        <dbReference type="ARBA" id="ARBA00022552"/>
    </source>
</evidence>
<sequence length="292" mass="30834">MTAPVIDYPTDAASSEPDALAAGLYIVATPIGNLGDITLRAIRVLTACDLVACEDTRVTGKLLNHLGIAKKMWRYDDHSEAGTRAGLVERMRVGPVALVSDAGMPLVSDPGYRLVEDARAAGVAVTVVPGASAPLTALALSGMPNDRFLFAGFLPAKDKARGEVLAELAPVQTTLIFFETAPRLGKSLAAIAELLPGREVAVARELTKFYEECQRGSAADVLAHFEAHPPKGEIVLLVGPPVEVEPSADDAEAMLRDLLKTEKPSRAAGEVAKATGLDRKALYARAMELKGE</sequence>
<dbReference type="GO" id="GO:0005737">
    <property type="term" value="C:cytoplasm"/>
    <property type="evidence" value="ECO:0007669"/>
    <property type="project" value="UniProtKB-SubCell"/>
</dbReference>
<dbReference type="NCBIfam" id="TIGR00096">
    <property type="entry name" value="16S rRNA (cytidine(1402)-2'-O)-methyltransferase"/>
    <property type="match status" value="1"/>
</dbReference>
<feature type="domain" description="Tetrapyrrole methylase" evidence="7">
    <location>
        <begin position="24"/>
        <end position="220"/>
    </location>
</feature>
<comment type="function">
    <text evidence="6">Catalyzes the 2'-O-methylation of the ribose of cytidine 1402 (C1402) in 16S rRNA.</text>
</comment>
<dbReference type="Proteomes" id="UP000265366">
    <property type="component" value="Unassembled WGS sequence"/>
</dbReference>
<evidence type="ECO:0000256" key="1">
    <source>
        <dbReference type="ARBA" id="ARBA00022490"/>
    </source>
</evidence>
<dbReference type="InterPro" id="IPR018063">
    <property type="entry name" value="SAM_MeTrfase_RsmI_CS"/>
</dbReference>
<dbReference type="CDD" id="cd11648">
    <property type="entry name" value="RsmI"/>
    <property type="match status" value="1"/>
</dbReference>
<dbReference type="Gene3D" id="3.40.1010.10">
    <property type="entry name" value="Cobalt-precorrin-4 Transmethylase, Domain 1"/>
    <property type="match status" value="1"/>
</dbReference>
<comment type="similarity">
    <text evidence="6">Belongs to the methyltransferase superfamily. RsmI family.</text>
</comment>
<dbReference type="GO" id="GO:0070677">
    <property type="term" value="F:rRNA (cytosine-2'-O-)-methyltransferase activity"/>
    <property type="evidence" value="ECO:0007669"/>
    <property type="project" value="UniProtKB-UniRule"/>
</dbReference>
<dbReference type="InterPro" id="IPR014777">
    <property type="entry name" value="4pyrrole_Mease_sub1"/>
</dbReference>
<gene>
    <name evidence="6 9" type="primary">rsmI</name>
    <name evidence="9" type="ORF">D2V17_02330</name>
</gene>
<dbReference type="AlphaFoldDB" id="A0A3A1PDL1"/>
<proteinExistence type="inferred from homology"/>
<dbReference type="FunFam" id="3.40.1010.10:FF:000007">
    <property type="entry name" value="Ribosomal RNA small subunit methyltransferase I"/>
    <property type="match status" value="1"/>
</dbReference>
<dbReference type="EMBL" id="QXFM01000015">
    <property type="protein sequence ID" value="RIV91889.1"/>
    <property type="molecule type" value="Genomic_DNA"/>
</dbReference>
<reference evidence="9 10" key="1">
    <citation type="submission" date="2018-08" db="EMBL/GenBank/DDBJ databases">
        <title>Erythrobacter zhengii sp.nov., a bacterium isolated from deep-sea sediment.</title>
        <authorList>
            <person name="Fang C."/>
            <person name="Wu Y.-H."/>
            <person name="Sun C."/>
            <person name="Wang H."/>
            <person name="Cheng H."/>
            <person name="Meng F.-X."/>
            <person name="Wang C.-S."/>
            <person name="Xu X.-W."/>
        </authorList>
    </citation>
    <scope>NUCLEOTIDE SEQUENCE [LARGE SCALE GENOMIC DNA]</scope>
    <source>
        <strain evidence="9 10">CCTCC AB 2015396</strain>
    </source>
</reference>
<name>A0A3A1PDL1_9SPHN</name>
<organism evidence="9 10">
    <name type="scientific">Aurantiacibacter xanthus</name>
    <dbReference type="NCBI Taxonomy" id="1784712"/>
    <lineage>
        <taxon>Bacteria</taxon>
        <taxon>Pseudomonadati</taxon>
        <taxon>Pseudomonadota</taxon>
        <taxon>Alphaproteobacteria</taxon>
        <taxon>Sphingomonadales</taxon>
        <taxon>Erythrobacteraceae</taxon>
        <taxon>Aurantiacibacter</taxon>
    </lineage>
</organism>
<comment type="subcellular location">
    <subcellularLocation>
        <location evidence="6">Cytoplasm</location>
    </subcellularLocation>
</comment>
<keyword evidence="5 6" id="KW-0949">S-adenosyl-L-methionine</keyword>
<dbReference type="OrthoDB" id="9809084at2"/>
<evidence type="ECO:0000256" key="6">
    <source>
        <dbReference type="HAMAP-Rule" id="MF_01877"/>
    </source>
</evidence>
<evidence type="ECO:0000259" key="7">
    <source>
        <dbReference type="Pfam" id="PF00590"/>
    </source>
</evidence>
<keyword evidence="1 6" id="KW-0963">Cytoplasm</keyword>
<dbReference type="PANTHER" id="PTHR46111">
    <property type="entry name" value="RIBOSOMAL RNA SMALL SUBUNIT METHYLTRANSFERASE I"/>
    <property type="match status" value="1"/>
</dbReference>
<dbReference type="Pfam" id="PF00590">
    <property type="entry name" value="TP_methylase"/>
    <property type="match status" value="1"/>
</dbReference>
<dbReference type="InterPro" id="IPR035996">
    <property type="entry name" value="4pyrrol_Methylase_sf"/>
</dbReference>
<keyword evidence="3 6" id="KW-0489">Methyltransferase</keyword>
<evidence type="ECO:0000256" key="5">
    <source>
        <dbReference type="ARBA" id="ARBA00022691"/>
    </source>
</evidence>
<dbReference type="Pfam" id="PF23016">
    <property type="entry name" value="RsmI_C"/>
    <property type="match status" value="1"/>
</dbReference>
<evidence type="ECO:0000313" key="9">
    <source>
        <dbReference type="EMBL" id="RIV91889.1"/>
    </source>
</evidence>
<dbReference type="SUPFAM" id="SSF53790">
    <property type="entry name" value="Tetrapyrrole methylase"/>
    <property type="match status" value="1"/>
</dbReference>
<dbReference type="Gene3D" id="3.30.950.10">
    <property type="entry name" value="Methyltransferase, Cobalt-precorrin-4 Transmethylase, Domain 2"/>
    <property type="match status" value="1"/>
</dbReference>
<accession>A0A3A1PDL1</accession>
<comment type="catalytic activity">
    <reaction evidence="6">
        <text>cytidine(1402) in 16S rRNA + S-adenosyl-L-methionine = 2'-O-methylcytidine(1402) in 16S rRNA + S-adenosyl-L-homocysteine + H(+)</text>
        <dbReference type="Rhea" id="RHEA:42924"/>
        <dbReference type="Rhea" id="RHEA-COMP:10285"/>
        <dbReference type="Rhea" id="RHEA-COMP:10286"/>
        <dbReference type="ChEBI" id="CHEBI:15378"/>
        <dbReference type="ChEBI" id="CHEBI:57856"/>
        <dbReference type="ChEBI" id="CHEBI:59789"/>
        <dbReference type="ChEBI" id="CHEBI:74495"/>
        <dbReference type="ChEBI" id="CHEBI:82748"/>
        <dbReference type="EC" id="2.1.1.198"/>
    </reaction>
</comment>
<protein>
    <recommendedName>
        <fullName evidence="6">Ribosomal RNA small subunit methyltransferase I</fullName>
        <ecNumber evidence="6">2.1.1.198</ecNumber>
    </recommendedName>
    <alternativeName>
        <fullName evidence="6">16S rRNA 2'-O-ribose C1402 methyltransferase</fullName>
    </alternativeName>
    <alternativeName>
        <fullName evidence="6">rRNA (cytidine-2'-O-)-methyltransferase RsmI</fullName>
    </alternativeName>
</protein>
<dbReference type="PIRSF" id="PIRSF005917">
    <property type="entry name" value="MTase_YraL"/>
    <property type="match status" value="1"/>
</dbReference>